<reference evidence="3" key="1">
    <citation type="journal article" date="2019" name="Int. J. Syst. Evol. Microbiol.">
        <title>The Global Catalogue of Microorganisms (GCM) 10K type strain sequencing project: providing services to taxonomists for standard genome sequencing and annotation.</title>
        <authorList>
            <consortium name="The Broad Institute Genomics Platform"/>
            <consortium name="The Broad Institute Genome Sequencing Center for Infectious Disease"/>
            <person name="Wu L."/>
            <person name="Ma J."/>
        </authorList>
    </citation>
    <scope>NUCLEOTIDE SEQUENCE [LARGE SCALE GENOMIC DNA]</scope>
    <source>
        <strain evidence="3">NBRC 102146</strain>
    </source>
</reference>
<feature type="chain" id="PRO_5047008398" evidence="1">
    <location>
        <begin position="21"/>
        <end position="60"/>
    </location>
</feature>
<evidence type="ECO:0000256" key="1">
    <source>
        <dbReference type="SAM" id="SignalP"/>
    </source>
</evidence>
<evidence type="ECO:0000313" key="2">
    <source>
        <dbReference type="EMBL" id="GLR48472.1"/>
    </source>
</evidence>
<gene>
    <name evidence="2" type="ORF">GCM10007925_21880</name>
</gene>
<feature type="signal peptide" evidence="1">
    <location>
        <begin position="1"/>
        <end position="20"/>
    </location>
</feature>
<evidence type="ECO:0000313" key="3">
    <source>
        <dbReference type="Proteomes" id="UP001156703"/>
    </source>
</evidence>
<keyword evidence="3" id="KW-1185">Reference proteome</keyword>
<proteinExistence type="predicted"/>
<accession>A0ABQ5ZCX3</accession>
<organism evidence="2 3">
    <name type="scientific">Sphingomonas astaxanthinifaciens DSM 22298</name>
    <dbReference type="NCBI Taxonomy" id="1123267"/>
    <lineage>
        <taxon>Bacteria</taxon>
        <taxon>Pseudomonadati</taxon>
        <taxon>Pseudomonadota</taxon>
        <taxon>Alphaproteobacteria</taxon>
        <taxon>Sphingomonadales</taxon>
        <taxon>Sphingomonadaceae</taxon>
        <taxon>Sphingomonas</taxon>
    </lineage>
</organism>
<name>A0ABQ5ZCX3_9SPHN</name>
<dbReference type="Proteomes" id="UP001156703">
    <property type="component" value="Unassembled WGS sequence"/>
</dbReference>
<comment type="caution">
    <text evidence="2">The sequence shown here is derived from an EMBL/GenBank/DDBJ whole genome shotgun (WGS) entry which is preliminary data.</text>
</comment>
<keyword evidence="1" id="KW-0732">Signal</keyword>
<protein>
    <submittedName>
        <fullName evidence="2">Uncharacterized protein</fullName>
    </submittedName>
</protein>
<dbReference type="EMBL" id="BSOO01000026">
    <property type="protein sequence ID" value="GLR48472.1"/>
    <property type="molecule type" value="Genomic_DNA"/>
</dbReference>
<sequence length="60" mass="5972">MNRNFLAAALLVALPAWTSAAVIGFAGRGSASREAAVSAPVTVFGTFGAPATILADGLRP</sequence>
<dbReference type="RefSeq" id="WP_029941595.1">
    <property type="nucleotide sequence ID" value="NZ_BSOO01000026.1"/>
</dbReference>